<reference evidence="2 4" key="1">
    <citation type="journal article" date="2014" name="BMC Genomics">
        <title>Genome sequence of Anopheles sinensis provides insight into genetics basis of mosquito competence for malaria parasites.</title>
        <authorList>
            <person name="Zhou D."/>
            <person name="Zhang D."/>
            <person name="Ding G."/>
            <person name="Shi L."/>
            <person name="Hou Q."/>
            <person name="Ye Y."/>
            <person name="Xu Y."/>
            <person name="Zhou H."/>
            <person name="Xiong C."/>
            <person name="Li S."/>
            <person name="Yu J."/>
            <person name="Hong S."/>
            <person name="Yu X."/>
            <person name="Zou P."/>
            <person name="Chen C."/>
            <person name="Chang X."/>
            <person name="Wang W."/>
            <person name="Lv Y."/>
            <person name="Sun Y."/>
            <person name="Ma L."/>
            <person name="Shen B."/>
            <person name="Zhu C."/>
        </authorList>
    </citation>
    <scope>NUCLEOTIDE SEQUENCE [LARGE SCALE GENOMIC DNA]</scope>
</reference>
<dbReference type="AlphaFoldDB" id="A0A084VQZ9"/>
<accession>A0A084VQZ9</accession>
<evidence type="ECO:0000256" key="1">
    <source>
        <dbReference type="SAM" id="MobiDB-lite"/>
    </source>
</evidence>
<feature type="region of interest" description="Disordered" evidence="1">
    <location>
        <begin position="1"/>
        <end position="39"/>
    </location>
</feature>
<evidence type="ECO:0000313" key="4">
    <source>
        <dbReference type="Proteomes" id="UP000030765"/>
    </source>
</evidence>
<keyword evidence="4" id="KW-1185">Reference proteome</keyword>
<gene>
    <name evidence="2" type="ORF">ZHAS_00007867</name>
</gene>
<proteinExistence type="predicted"/>
<reference evidence="3" key="2">
    <citation type="submission" date="2020-05" db="UniProtKB">
        <authorList>
            <consortium name="EnsemblMetazoa"/>
        </authorList>
    </citation>
    <scope>IDENTIFICATION</scope>
</reference>
<evidence type="ECO:0000313" key="2">
    <source>
        <dbReference type="EMBL" id="KFB40393.1"/>
    </source>
</evidence>
<feature type="region of interest" description="Disordered" evidence="1">
    <location>
        <begin position="110"/>
        <end position="130"/>
    </location>
</feature>
<dbReference type="EnsemblMetazoa" id="ASIC007867-RA">
    <property type="protein sequence ID" value="ASIC007867-PA"/>
    <property type="gene ID" value="ASIC007867"/>
</dbReference>
<organism evidence="2">
    <name type="scientific">Anopheles sinensis</name>
    <name type="common">Mosquito</name>
    <dbReference type="NCBI Taxonomy" id="74873"/>
    <lineage>
        <taxon>Eukaryota</taxon>
        <taxon>Metazoa</taxon>
        <taxon>Ecdysozoa</taxon>
        <taxon>Arthropoda</taxon>
        <taxon>Hexapoda</taxon>
        <taxon>Insecta</taxon>
        <taxon>Pterygota</taxon>
        <taxon>Neoptera</taxon>
        <taxon>Endopterygota</taxon>
        <taxon>Diptera</taxon>
        <taxon>Nematocera</taxon>
        <taxon>Culicoidea</taxon>
        <taxon>Culicidae</taxon>
        <taxon>Anophelinae</taxon>
        <taxon>Anopheles</taxon>
    </lineage>
</organism>
<dbReference type="VEuPathDB" id="VectorBase:ASIC007867"/>
<sequence length="130" mass="14912">MVGPRTAVTQMRRSRQQTRPRSDKQQPASVQHASIDGKLARSEKEKYEYTVTDKAGQLCVSRVRWCERELTLAGELRPFPRSFIASPQPPLCSQPWVARQSVLWSPVCLRRHSSSSSDMAMRERDPRSSR</sequence>
<protein>
    <submittedName>
        <fullName evidence="2 3">Preprotein translocase subunit SecD</fullName>
    </submittedName>
</protein>
<feature type="compositionally biased region" description="Basic and acidic residues" evidence="1">
    <location>
        <begin position="120"/>
        <end position="130"/>
    </location>
</feature>
<dbReference type="Proteomes" id="UP000030765">
    <property type="component" value="Unassembled WGS sequence"/>
</dbReference>
<dbReference type="EMBL" id="KE525007">
    <property type="protein sequence ID" value="KFB40393.1"/>
    <property type="molecule type" value="Genomic_DNA"/>
</dbReference>
<evidence type="ECO:0000313" key="3">
    <source>
        <dbReference type="EnsemblMetazoa" id="ASIC007867-PA"/>
    </source>
</evidence>
<dbReference type="EMBL" id="ATLV01015361">
    <property type="status" value="NOT_ANNOTATED_CDS"/>
    <property type="molecule type" value="Genomic_DNA"/>
</dbReference>
<name>A0A084VQZ9_ANOSI</name>